<dbReference type="CDD" id="cd00609">
    <property type="entry name" value="AAT_like"/>
    <property type="match status" value="1"/>
</dbReference>
<dbReference type="GO" id="GO:0030170">
    <property type="term" value="F:pyridoxal phosphate binding"/>
    <property type="evidence" value="ECO:0007669"/>
    <property type="project" value="InterPro"/>
</dbReference>
<dbReference type="InterPro" id="IPR015424">
    <property type="entry name" value="PyrdxlP-dep_Trfase"/>
</dbReference>
<keyword evidence="9" id="KW-1185">Reference proteome</keyword>
<dbReference type="InterPro" id="IPR004839">
    <property type="entry name" value="Aminotransferase_I/II_large"/>
</dbReference>
<dbReference type="PANTHER" id="PTHR46383">
    <property type="entry name" value="ASPARTATE AMINOTRANSFERASE"/>
    <property type="match status" value="1"/>
</dbReference>
<sequence>MIDYNEFLNPNLSNVKPSGIRKFFSIAEEMDNVISLGVGEPDFLTPWHIRQQGIDYLERGKTRYTANAGLIELRNEISRYYTRKYLVQYDPKTEVLVTVGGSEGIDMAIRTLISSGDEVLVVEPSFVCYKPIIDVSGGKAIPIATKLENEFKLTPEDIEKTVTPKTKAIVLPFPNNPTGAIMNEAELKSISEVIKKHNLFVISDEIYSELTYTPEGHITIASIDGMKERTIVINGFSKSYSMTGWRLGYALGPAPVIKQMTKLHQFAIMSAPTNSQYAAIDALKNGDNDIKKMVMDYDMRRRFTVDAFRKIGLECFEPKGAFYVFPCIKSTGLSSDEFCERLIKEKHVAVIPGNAFGDSGEGYIRASYCYSIDNIKEAITRIGKLVKELKNEN</sequence>
<evidence type="ECO:0000313" key="8">
    <source>
        <dbReference type="EMBL" id="SJZ57568.1"/>
    </source>
</evidence>
<comment type="similarity">
    <text evidence="2 6">Belongs to the class-I pyridoxal-phosphate-dependent aminotransferase family.</text>
</comment>
<dbReference type="STRING" id="290054.SAMN02745114_00994"/>
<dbReference type="InterPro" id="IPR004838">
    <property type="entry name" value="NHTrfase_class1_PyrdxlP-BS"/>
</dbReference>
<dbReference type="Pfam" id="PF00155">
    <property type="entry name" value="Aminotran_1_2"/>
    <property type="match status" value="1"/>
</dbReference>
<evidence type="ECO:0000259" key="7">
    <source>
        <dbReference type="Pfam" id="PF00155"/>
    </source>
</evidence>
<gene>
    <name evidence="8" type="ORF">SAMN02745114_00994</name>
</gene>
<protein>
    <recommendedName>
        <fullName evidence="6">Aminotransferase</fullName>
        <ecNumber evidence="6">2.6.1.-</ecNumber>
    </recommendedName>
</protein>
<organism evidence="8 9">
    <name type="scientific">Eubacterium coprostanoligenes</name>
    <dbReference type="NCBI Taxonomy" id="290054"/>
    <lineage>
        <taxon>Bacteria</taxon>
        <taxon>Bacillati</taxon>
        <taxon>Bacillota</taxon>
        <taxon>Clostridia</taxon>
        <taxon>Eubacteriales</taxon>
        <taxon>Eubacteriaceae</taxon>
        <taxon>Eubacterium</taxon>
    </lineage>
</organism>
<keyword evidence="5" id="KW-0663">Pyridoxal phosphate</keyword>
<dbReference type="Proteomes" id="UP000190657">
    <property type="component" value="Unassembled WGS sequence"/>
</dbReference>
<reference evidence="8 9" key="1">
    <citation type="submission" date="2017-02" db="EMBL/GenBank/DDBJ databases">
        <authorList>
            <person name="Peterson S.W."/>
        </authorList>
    </citation>
    <scope>NUCLEOTIDE SEQUENCE [LARGE SCALE GENOMIC DNA]</scope>
    <source>
        <strain evidence="8 9">ATCC 51222</strain>
    </source>
</reference>
<feature type="domain" description="Aminotransferase class I/classII large" evidence="7">
    <location>
        <begin position="32"/>
        <end position="382"/>
    </location>
</feature>
<evidence type="ECO:0000256" key="1">
    <source>
        <dbReference type="ARBA" id="ARBA00001933"/>
    </source>
</evidence>
<dbReference type="FunFam" id="3.40.640.10:FF:000033">
    <property type="entry name" value="Aspartate aminotransferase"/>
    <property type="match status" value="1"/>
</dbReference>
<name>A0A1T4LSS1_9FIRM</name>
<dbReference type="InterPro" id="IPR015421">
    <property type="entry name" value="PyrdxlP-dep_Trfase_major"/>
</dbReference>
<keyword evidence="3 6" id="KW-0032">Aminotransferase</keyword>
<keyword evidence="4 6" id="KW-0808">Transferase</keyword>
<dbReference type="RefSeq" id="WP_242941747.1">
    <property type="nucleotide sequence ID" value="NZ_FUWW01000009.1"/>
</dbReference>
<dbReference type="EC" id="2.6.1.-" evidence="6"/>
<comment type="cofactor">
    <cofactor evidence="1 6">
        <name>pyridoxal 5'-phosphate</name>
        <dbReference type="ChEBI" id="CHEBI:597326"/>
    </cofactor>
</comment>
<evidence type="ECO:0000256" key="5">
    <source>
        <dbReference type="ARBA" id="ARBA00022898"/>
    </source>
</evidence>
<accession>A0A1T4LSS1</accession>
<dbReference type="SUPFAM" id="SSF53383">
    <property type="entry name" value="PLP-dependent transferases"/>
    <property type="match status" value="1"/>
</dbReference>
<evidence type="ECO:0000256" key="4">
    <source>
        <dbReference type="ARBA" id="ARBA00022679"/>
    </source>
</evidence>
<dbReference type="GO" id="GO:0006520">
    <property type="term" value="P:amino acid metabolic process"/>
    <property type="evidence" value="ECO:0007669"/>
    <property type="project" value="InterPro"/>
</dbReference>
<evidence type="ECO:0000256" key="3">
    <source>
        <dbReference type="ARBA" id="ARBA00022576"/>
    </source>
</evidence>
<dbReference type="InterPro" id="IPR015422">
    <property type="entry name" value="PyrdxlP-dep_Trfase_small"/>
</dbReference>
<evidence type="ECO:0000313" key="9">
    <source>
        <dbReference type="Proteomes" id="UP000190657"/>
    </source>
</evidence>
<dbReference type="InterPro" id="IPR050596">
    <property type="entry name" value="AspAT/PAT-like"/>
</dbReference>
<evidence type="ECO:0000256" key="2">
    <source>
        <dbReference type="ARBA" id="ARBA00007441"/>
    </source>
</evidence>
<dbReference type="PROSITE" id="PS00105">
    <property type="entry name" value="AA_TRANSFER_CLASS_1"/>
    <property type="match status" value="1"/>
</dbReference>
<dbReference type="PANTHER" id="PTHR46383:SF3">
    <property type="entry name" value="ASPARTATE AMINOTRANSFERASE-RELATED"/>
    <property type="match status" value="1"/>
</dbReference>
<dbReference type="Gene3D" id="3.40.640.10">
    <property type="entry name" value="Type I PLP-dependent aspartate aminotransferase-like (Major domain)"/>
    <property type="match status" value="1"/>
</dbReference>
<dbReference type="Gene3D" id="3.90.1150.10">
    <property type="entry name" value="Aspartate Aminotransferase, domain 1"/>
    <property type="match status" value="1"/>
</dbReference>
<dbReference type="AlphaFoldDB" id="A0A1T4LSS1"/>
<dbReference type="EMBL" id="FUWW01000009">
    <property type="protein sequence ID" value="SJZ57568.1"/>
    <property type="molecule type" value="Genomic_DNA"/>
</dbReference>
<proteinExistence type="inferred from homology"/>
<dbReference type="GO" id="GO:0008483">
    <property type="term" value="F:transaminase activity"/>
    <property type="evidence" value="ECO:0007669"/>
    <property type="project" value="UniProtKB-KW"/>
</dbReference>
<evidence type="ECO:0000256" key="6">
    <source>
        <dbReference type="RuleBase" id="RU000481"/>
    </source>
</evidence>